<evidence type="ECO:0000256" key="5">
    <source>
        <dbReference type="ARBA" id="ARBA00023242"/>
    </source>
</evidence>
<dbReference type="InterPro" id="IPR015381">
    <property type="entry name" value="XLF-like_N"/>
</dbReference>
<organism evidence="11 12">
    <name type="scientific">Carpinus fangiana</name>
    <dbReference type="NCBI Taxonomy" id="176857"/>
    <lineage>
        <taxon>Eukaryota</taxon>
        <taxon>Viridiplantae</taxon>
        <taxon>Streptophyta</taxon>
        <taxon>Embryophyta</taxon>
        <taxon>Tracheophyta</taxon>
        <taxon>Spermatophyta</taxon>
        <taxon>Magnoliopsida</taxon>
        <taxon>eudicotyledons</taxon>
        <taxon>Gunneridae</taxon>
        <taxon>Pentapetalae</taxon>
        <taxon>rosids</taxon>
        <taxon>fabids</taxon>
        <taxon>Fagales</taxon>
        <taxon>Betulaceae</taxon>
        <taxon>Carpinus</taxon>
    </lineage>
</organism>
<proteinExistence type="inferred from homology"/>
<evidence type="ECO:0000259" key="10">
    <source>
        <dbReference type="Pfam" id="PF21928"/>
    </source>
</evidence>
<dbReference type="CDD" id="cd22285">
    <property type="entry name" value="HD_XLF_N"/>
    <property type="match status" value="1"/>
</dbReference>
<dbReference type="InterPro" id="IPR038051">
    <property type="entry name" value="XRCC4-like_N_sf"/>
</dbReference>
<dbReference type="OrthoDB" id="2155935at2759"/>
<evidence type="ECO:0000256" key="7">
    <source>
        <dbReference type="ARBA" id="ARBA00044529"/>
    </source>
</evidence>
<accession>A0A5N6L3G3</accession>
<dbReference type="InterPro" id="IPR052287">
    <property type="entry name" value="NHEJ_factor"/>
</dbReference>
<dbReference type="GO" id="GO:0006303">
    <property type="term" value="P:double-strand break repair via nonhomologous end joining"/>
    <property type="evidence" value="ECO:0007669"/>
    <property type="project" value="UniProtKB-ARBA"/>
</dbReference>
<evidence type="ECO:0000256" key="3">
    <source>
        <dbReference type="ARBA" id="ARBA00023125"/>
    </source>
</evidence>
<gene>
    <name evidence="11" type="ORF">FH972_026264</name>
</gene>
<keyword evidence="2" id="KW-0227">DNA damage</keyword>
<comment type="caution">
    <text evidence="11">The sequence shown here is derived from an EMBL/GenBank/DDBJ whole genome shotgun (WGS) entry which is preliminary data.</text>
</comment>
<reference evidence="11 12" key="1">
    <citation type="submission" date="2019-06" db="EMBL/GenBank/DDBJ databases">
        <title>A chromosomal-level reference genome of Carpinus fangiana (Coryloideae, Betulaceae).</title>
        <authorList>
            <person name="Yang X."/>
            <person name="Wang Z."/>
            <person name="Zhang L."/>
            <person name="Hao G."/>
            <person name="Liu J."/>
            <person name="Yang Y."/>
        </authorList>
    </citation>
    <scope>NUCLEOTIDE SEQUENCE [LARGE SCALE GENOMIC DNA]</scope>
    <source>
        <strain evidence="11">Cfa_2016G</strain>
        <tissue evidence="11">Leaf</tissue>
    </source>
</reference>
<comment type="subcellular location">
    <subcellularLocation>
        <location evidence="1">Nucleus</location>
    </subcellularLocation>
</comment>
<dbReference type="EMBL" id="VIBQ01000083">
    <property type="protein sequence ID" value="KAB8664840.1"/>
    <property type="molecule type" value="Genomic_DNA"/>
</dbReference>
<keyword evidence="3" id="KW-0238">DNA-binding</keyword>
<comment type="similarity">
    <text evidence="6">Belongs to the XRCC4-XLF family. XLF subfamily.</text>
</comment>
<dbReference type="Gene3D" id="2.170.210.10">
    <property type="entry name" value="DNA double-strand break repair and VJ recombination XRCC4, N-terminal"/>
    <property type="match status" value="1"/>
</dbReference>
<dbReference type="GO" id="GO:0045027">
    <property type="term" value="F:DNA end binding"/>
    <property type="evidence" value="ECO:0007669"/>
    <property type="project" value="TreeGrafter"/>
</dbReference>
<dbReference type="InterPro" id="IPR053829">
    <property type="entry name" value="XLF-like_CC"/>
</dbReference>
<sequence length="307" mass="33316">MYSPWALLPAASSSCSLLFRHDFTANSYAIQITNLQVVWAESLDRRRIIGRALDENTAIDPSEDSTQLRLLLDHIRGAFSKDNSRLQVQDLSQSELRLHATSPLPSPLKDLKWSFRLSTTAKQSVATELAAPLMSLAYFQTQQLQQLTESLKQKDVAISKILEKIEAAGFELAAIFPTIASNKKGRNLLSRDQVLQQMQGLKPFDAKTSRTSDVETPRQPLRDMLDVALAGTSAANVQALSESLTAHFLTSSRPSKQLEKVTDGDEDVTMDETAQLSLLATTESGHTGEQSGGGGGSRGCDQGGAGA</sequence>
<dbReference type="Pfam" id="PF09302">
    <property type="entry name" value="XLF"/>
    <property type="match status" value="1"/>
</dbReference>
<feature type="region of interest" description="Disordered" evidence="8">
    <location>
        <begin position="277"/>
        <end position="307"/>
    </location>
</feature>
<dbReference type="PANTHER" id="PTHR32235:SF1">
    <property type="entry name" value="NON-HOMOLOGOUS END-JOINING FACTOR 1"/>
    <property type="match status" value="1"/>
</dbReference>
<dbReference type="PANTHER" id="PTHR32235">
    <property type="entry name" value="NON-HOMOLOGOUS END-JOINING FACTOR 1"/>
    <property type="match status" value="1"/>
</dbReference>
<name>A0A5N6L3G3_9ROSI</name>
<evidence type="ECO:0000256" key="4">
    <source>
        <dbReference type="ARBA" id="ARBA00023204"/>
    </source>
</evidence>
<feature type="compositionally biased region" description="Gly residues" evidence="8">
    <location>
        <begin position="290"/>
        <end position="307"/>
    </location>
</feature>
<protein>
    <recommendedName>
        <fullName evidence="7">Non-homologous end-joining factor 1</fullName>
    </recommendedName>
</protein>
<dbReference type="Pfam" id="PF21928">
    <property type="entry name" value="XLF_CC"/>
    <property type="match status" value="1"/>
</dbReference>
<dbReference type="GO" id="GO:0032807">
    <property type="term" value="C:DNA ligase IV complex"/>
    <property type="evidence" value="ECO:0007669"/>
    <property type="project" value="TreeGrafter"/>
</dbReference>
<evidence type="ECO:0000256" key="8">
    <source>
        <dbReference type="SAM" id="MobiDB-lite"/>
    </source>
</evidence>
<dbReference type="Proteomes" id="UP000327013">
    <property type="component" value="Unassembled WGS sequence"/>
</dbReference>
<feature type="domain" description="XLF-like coiled-coil region" evidence="10">
    <location>
        <begin position="123"/>
        <end position="172"/>
    </location>
</feature>
<keyword evidence="12" id="KW-1185">Reference proteome</keyword>
<dbReference type="AlphaFoldDB" id="A0A5N6L3G3"/>
<feature type="domain" description="XLF-like N-terminal" evidence="9">
    <location>
        <begin position="4"/>
        <end position="118"/>
    </location>
</feature>
<evidence type="ECO:0000256" key="6">
    <source>
        <dbReference type="ARBA" id="ARBA00025747"/>
    </source>
</evidence>
<evidence type="ECO:0000259" key="9">
    <source>
        <dbReference type="Pfam" id="PF09302"/>
    </source>
</evidence>
<evidence type="ECO:0000256" key="2">
    <source>
        <dbReference type="ARBA" id="ARBA00022763"/>
    </source>
</evidence>
<keyword evidence="5" id="KW-0539">Nucleus</keyword>
<evidence type="ECO:0000313" key="11">
    <source>
        <dbReference type="EMBL" id="KAB8664840.1"/>
    </source>
</evidence>
<evidence type="ECO:0000256" key="1">
    <source>
        <dbReference type="ARBA" id="ARBA00004123"/>
    </source>
</evidence>
<evidence type="ECO:0000313" key="12">
    <source>
        <dbReference type="Proteomes" id="UP000327013"/>
    </source>
</evidence>
<keyword evidence="4" id="KW-0234">DNA repair</keyword>